<dbReference type="EMBL" id="AYMZ01000001">
    <property type="protein sequence ID" value="ETF10378.1"/>
    <property type="molecule type" value="Genomic_DNA"/>
</dbReference>
<name>V8RFB9_9PSED</name>
<evidence type="ECO:0000313" key="2">
    <source>
        <dbReference type="Proteomes" id="UP000024771"/>
    </source>
</evidence>
<sequence length="59" mass="6735">MLRRVDQVLGTLPFQIGRCLFSFDHRHVNRNFPVPVFIFDSEVGWKVSLEIGGPSSQCT</sequence>
<gene>
    <name evidence="1" type="ORF">PMO01_00740</name>
</gene>
<dbReference type="AlphaFoldDB" id="V8RFB9"/>
<organism evidence="1 2">
    <name type="scientific">Pseudomonas moraviensis R28-S</name>
    <dbReference type="NCBI Taxonomy" id="1395516"/>
    <lineage>
        <taxon>Bacteria</taxon>
        <taxon>Pseudomonadati</taxon>
        <taxon>Pseudomonadota</taxon>
        <taxon>Gammaproteobacteria</taxon>
        <taxon>Pseudomonadales</taxon>
        <taxon>Pseudomonadaceae</taxon>
        <taxon>Pseudomonas</taxon>
    </lineage>
</organism>
<accession>V8RFB9</accession>
<reference evidence="1 2" key="1">
    <citation type="journal article" date="2014" name="Genome Announc.">
        <title>Draft Genome Sequence of Pseudomonas moraviensis R28-S.</title>
        <authorList>
            <person name="Hunter S.S."/>
            <person name="Yano H."/>
            <person name="Loftie-Eaton W."/>
            <person name="Hughes J."/>
            <person name="De Gelder L."/>
            <person name="Stragier P."/>
            <person name="De Vos P."/>
            <person name="Settles M.L."/>
            <person name="Top E.M."/>
        </authorList>
    </citation>
    <scope>NUCLEOTIDE SEQUENCE [LARGE SCALE GENOMIC DNA]</scope>
    <source>
        <strain evidence="2">R28</strain>
    </source>
</reference>
<dbReference type="HOGENOM" id="CLU_2957186_0_0_6"/>
<comment type="caution">
    <text evidence="1">The sequence shown here is derived from an EMBL/GenBank/DDBJ whole genome shotgun (WGS) entry which is preliminary data.</text>
</comment>
<proteinExistence type="predicted"/>
<evidence type="ECO:0000313" key="1">
    <source>
        <dbReference type="EMBL" id="ETF10378.1"/>
    </source>
</evidence>
<protein>
    <submittedName>
        <fullName evidence="1">Uncharacterized protein</fullName>
    </submittedName>
</protein>
<dbReference type="Proteomes" id="UP000024771">
    <property type="component" value="Chromosome"/>
</dbReference>